<dbReference type="PANTHER" id="PTHR18034:SF4">
    <property type="entry name" value="NUCLEOLAR MIF4G DOMAIN-CONTAINING PROTEIN 1"/>
    <property type="match status" value="1"/>
</dbReference>
<dbReference type="InterPro" id="IPR003890">
    <property type="entry name" value="MIF4G-like_typ-3"/>
</dbReference>
<feature type="region of interest" description="Disordered" evidence="5">
    <location>
        <begin position="743"/>
        <end position="1028"/>
    </location>
</feature>
<evidence type="ECO:0000313" key="7">
    <source>
        <dbReference type="EMBL" id="KAG7158581.1"/>
    </source>
</evidence>
<dbReference type="OrthoDB" id="10260961at2759"/>
<dbReference type="Proteomes" id="UP000747542">
    <property type="component" value="Unassembled WGS sequence"/>
</dbReference>
<feature type="region of interest" description="Disordered" evidence="5">
    <location>
        <begin position="74"/>
        <end position="168"/>
    </location>
</feature>
<feature type="compositionally biased region" description="Basic residues" evidence="5">
    <location>
        <begin position="1005"/>
        <end position="1018"/>
    </location>
</feature>
<dbReference type="GO" id="GO:0003723">
    <property type="term" value="F:RNA binding"/>
    <property type="evidence" value="ECO:0007669"/>
    <property type="project" value="InterPro"/>
</dbReference>
<feature type="compositionally biased region" description="Acidic residues" evidence="5">
    <location>
        <begin position="384"/>
        <end position="393"/>
    </location>
</feature>
<feature type="compositionally biased region" description="Acidic residues" evidence="5">
    <location>
        <begin position="575"/>
        <end position="589"/>
    </location>
</feature>
<feature type="coiled-coil region" evidence="4">
    <location>
        <begin position="1244"/>
        <end position="1271"/>
    </location>
</feature>
<evidence type="ECO:0000256" key="5">
    <source>
        <dbReference type="SAM" id="MobiDB-lite"/>
    </source>
</evidence>
<keyword evidence="8" id="KW-1185">Reference proteome</keyword>
<dbReference type="PROSITE" id="PS51366">
    <property type="entry name" value="MI"/>
    <property type="match status" value="1"/>
</dbReference>
<protein>
    <submittedName>
        <fullName evidence="7">Nucleolar MIF4G domain-containing protein 1-like</fullName>
    </submittedName>
</protein>
<feature type="compositionally biased region" description="Polar residues" evidence="5">
    <location>
        <begin position="480"/>
        <end position="490"/>
    </location>
</feature>
<proteinExistence type="inferred from homology"/>
<feature type="compositionally biased region" description="Basic residues" evidence="5">
    <location>
        <begin position="274"/>
        <end position="284"/>
    </location>
</feature>
<dbReference type="FunFam" id="1.25.40.180:FF:000032">
    <property type="entry name" value="Nucleolar MIF4G domain-containing protein 1"/>
    <property type="match status" value="1"/>
</dbReference>
<feature type="compositionally biased region" description="Polar residues" evidence="5">
    <location>
        <begin position="1184"/>
        <end position="1195"/>
    </location>
</feature>
<dbReference type="InterPro" id="IPR003891">
    <property type="entry name" value="Initiation_fac_eIF4g_MI"/>
</dbReference>
<feature type="compositionally biased region" description="Basic and acidic residues" evidence="5">
    <location>
        <begin position="463"/>
        <end position="474"/>
    </location>
</feature>
<feature type="compositionally biased region" description="Acidic residues" evidence="5">
    <location>
        <begin position="966"/>
        <end position="977"/>
    </location>
</feature>
<dbReference type="EMBL" id="JAHLQT010034522">
    <property type="protein sequence ID" value="KAG7158581.1"/>
    <property type="molecule type" value="Genomic_DNA"/>
</dbReference>
<dbReference type="Pfam" id="PF02847">
    <property type="entry name" value="MA3"/>
    <property type="match status" value="1"/>
</dbReference>
<dbReference type="GO" id="GO:0042274">
    <property type="term" value="P:ribosomal small subunit biogenesis"/>
    <property type="evidence" value="ECO:0007669"/>
    <property type="project" value="TreeGrafter"/>
</dbReference>
<evidence type="ECO:0000256" key="1">
    <source>
        <dbReference type="ARBA" id="ARBA00004604"/>
    </source>
</evidence>
<dbReference type="Pfam" id="PF02854">
    <property type="entry name" value="MIF4G"/>
    <property type="match status" value="1"/>
</dbReference>
<feature type="compositionally biased region" description="Basic and acidic residues" evidence="5">
    <location>
        <begin position="151"/>
        <end position="160"/>
    </location>
</feature>
<feature type="compositionally biased region" description="Basic and acidic residues" evidence="5">
    <location>
        <begin position="285"/>
        <end position="298"/>
    </location>
</feature>
<feature type="region of interest" description="Disordered" evidence="5">
    <location>
        <begin position="653"/>
        <end position="719"/>
    </location>
</feature>
<feature type="compositionally biased region" description="Acidic residues" evidence="5">
    <location>
        <begin position="299"/>
        <end position="313"/>
    </location>
</feature>
<evidence type="ECO:0000259" key="6">
    <source>
        <dbReference type="PROSITE" id="PS51366"/>
    </source>
</evidence>
<feature type="compositionally biased region" description="Basic and acidic residues" evidence="5">
    <location>
        <begin position="945"/>
        <end position="965"/>
    </location>
</feature>
<feature type="compositionally biased region" description="Polar residues" evidence="5">
    <location>
        <begin position="8"/>
        <end position="20"/>
    </location>
</feature>
<dbReference type="GO" id="GO:0005730">
    <property type="term" value="C:nucleolus"/>
    <property type="evidence" value="ECO:0007669"/>
    <property type="project" value="UniProtKB-SubCell"/>
</dbReference>
<feature type="compositionally biased region" description="Basic and acidic residues" evidence="5">
    <location>
        <begin position="74"/>
        <end position="88"/>
    </location>
</feature>
<evidence type="ECO:0000256" key="4">
    <source>
        <dbReference type="SAM" id="Coils"/>
    </source>
</evidence>
<feature type="compositionally biased region" description="Basic and acidic residues" evidence="5">
    <location>
        <begin position="985"/>
        <end position="997"/>
    </location>
</feature>
<gene>
    <name evidence="7" type="primary">NOM1-L</name>
    <name evidence="7" type="ORF">Hamer_G020597</name>
</gene>
<keyword evidence="3" id="KW-0539">Nucleus</keyword>
<feature type="compositionally biased region" description="Acidic residues" evidence="5">
    <location>
        <begin position="353"/>
        <end position="362"/>
    </location>
</feature>
<dbReference type="SMART" id="SM00543">
    <property type="entry name" value="MIF4G"/>
    <property type="match status" value="1"/>
</dbReference>
<evidence type="ECO:0000256" key="3">
    <source>
        <dbReference type="ARBA" id="ARBA00023242"/>
    </source>
</evidence>
<evidence type="ECO:0000256" key="2">
    <source>
        <dbReference type="ARBA" id="ARBA00006856"/>
    </source>
</evidence>
<organism evidence="7 8">
    <name type="scientific">Homarus americanus</name>
    <name type="common">American lobster</name>
    <dbReference type="NCBI Taxonomy" id="6706"/>
    <lineage>
        <taxon>Eukaryota</taxon>
        <taxon>Metazoa</taxon>
        <taxon>Ecdysozoa</taxon>
        <taxon>Arthropoda</taxon>
        <taxon>Crustacea</taxon>
        <taxon>Multicrustacea</taxon>
        <taxon>Malacostraca</taxon>
        <taxon>Eumalacostraca</taxon>
        <taxon>Eucarida</taxon>
        <taxon>Decapoda</taxon>
        <taxon>Pleocyemata</taxon>
        <taxon>Astacidea</taxon>
        <taxon>Nephropoidea</taxon>
        <taxon>Nephropidae</taxon>
        <taxon>Homarus</taxon>
    </lineage>
</organism>
<reference evidence="7" key="1">
    <citation type="journal article" date="2021" name="Sci. Adv.">
        <title>The American lobster genome reveals insights on longevity, neural, and immune adaptations.</title>
        <authorList>
            <person name="Polinski J.M."/>
            <person name="Zimin A.V."/>
            <person name="Clark K.F."/>
            <person name="Kohn A.B."/>
            <person name="Sadowski N."/>
            <person name="Timp W."/>
            <person name="Ptitsyn A."/>
            <person name="Khanna P."/>
            <person name="Romanova D.Y."/>
            <person name="Williams P."/>
            <person name="Greenwood S.J."/>
            <person name="Moroz L.L."/>
            <person name="Walt D.R."/>
            <person name="Bodnar A.G."/>
        </authorList>
    </citation>
    <scope>NUCLEOTIDE SEQUENCE</scope>
    <source>
        <strain evidence="7">GMGI-L3</strain>
    </source>
</reference>
<feature type="compositionally biased region" description="Basic residues" evidence="5">
    <location>
        <begin position="95"/>
        <end position="104"/>
    </location>
</feature>
<feature type="compositionally biased region" description="Basic residues" evidence="5">
    <location>
        <begin position="26"/>
        <end position="41"/>
    </location>
</feature>
<name>A0A8J5JJR1_HOMAM</name>
<feature type="region of interest" description="Disordered" evidence="5">
    <location>
        <begin position="602"/>
        <end position="637"/>
    </location>
</feature>
<accession>A0A8J5JJR1</accession>
<comment type="caution">
    <text evidence="7">The sequence shown here is derived from an EMBL/GenBank/DDBJ whole genome shotgun (WGS) entry which is preliminary data.</text>
</comment>
<sequence>MKFKKTSSGRNQPAHSSKFLTNIKGRNQRRKQQRQQKKQKRALFAARLKEKNSENQSTISIKKKLQQLKEFVDGEKKKVKAGKMDPHTVKSSPGKIKKIVKGKSSKGTGIGKSTLPKQPLEKSEGFKISSSSTDRMSRLQEYVNQEAGTSRMDDHSEKSNKKIGQIESKSFDEEGNLIRDKRKLKSLRKDQQDDTKEINKLAKLLGYKKPHQKKKVAPIFSDDFGGLLEDIEEGTMVNANKYKANEDEAYDSDDEFERDMAIALGQVEVKNLKNKGKNKGLKTKQKMESTSKDFKMGDDNEGEEFSDEGEIYYEEERSNRDTDEDEVYYEEVSNRDTREGKVYYEEASNRDTDEGEVYYEEEASNKDTDEGEVYYEEGSNRDTDEGEVYYEEEASNKDTDEGEVYYEEGSNRDTDEGEVYYEEPSNNETGGKELFYDYSDSEVSSDSDGMRGKEYDSNASERLALEDSENSKEEYDTDTTENMAFNNNVPSFDRIGTGQYRDLNGTEDFDTDTMENMNNAPLRKACVNPRRKDNISDEYGDELTDVPSDEEYGDELTEASSDDEGREQHQGLLDSEAEECDEEESECDEELVHDFRDEPEFAFEGGSGYYSKPQILKNGQENDIDRYSSNSDDDEDLEDFVVGDDEVQFENVSDELPSEFSDSSPKKMKRIITSSDSDDGDDEGVHNIPLLPWMKKGKLKDMRSKKPEKATGKKRKRIFIIDDDEDEEDKKKIIGTSDDENEVTVPIICNSNSEEPEETIHTKKRTLNDVSSSSTEEPEITYKKKKKTVIDDDDSKGSEDEPEITGKKKKKSIIDNNDDDTKGSVEEPEITGKKKKKSIIDNNDDDTKGSVEEPEITGKKKSIIDNNDDDSKGSVEEPEITGKKKSIIDNNDDDSKGSVEEPEITGKKKKSLIDNNDDDSKGSVEEPEITGKKKKKKSLIDNNDDDSKGSVEEPEITGKKNKTIDEGNDSTEDDTDIDPQGNKRHLLEKVSDDKGETDTLAQRLGNKHSKMTLKKKQKMFSGDQPPLDCKNKKDFFHIPIISEDEAGIGPVNKKANEENFGKVLQKRAQIASSCKRNQAGKYLSIPVISDESDDETQEKSHLSDGDHSPGSAKFSEAEESAGSAEFSEAEEESAGSAEFSEAEEESAGSAEFSEAEKESAGSAEFSEAEDDTLASAKFSKNKENSQGVTSKGENQQQEEDGVTEDIYGRLRDKEGNVIENKKDAAGDGKYIPPALRKLMALDTDEKKKEQLANLKKTLKGLLNRLAESNMAGIASQIEGLYIKYSRNDMNDILTNLFMDSLVAPSLTPERLVQEHVMLVAILSANVGNEVGAHIMNEFVIRWNDEMGCLVPGENDVTKEVDNLLLVIANLYNFRVMDPQLVYDILHKLTIGFTDKEVELILLVLRSVGFTLRKDDPLALKSLITEIQAQASIAQAKNEGNVEISRVRFMLEVLQAIRNNNMAKMPNYDPSNVEHLKKVLKGLVRKGMHSTPLNVSLEDLLKARECGRWWIVGSAWSGDLPGEKLPLGQRQLDIANKNKVLENKFSEKFKERAGKLQLSRPPRINILYIITEGSEDYLDAFEKLLQLSLPSQQERELFNVILLCSQKSKVYNPFFAHLADRMCKFDKKFKRLLQFALWDKFTVIEAMNPRETANLGKFVTHLIGENGINLSVFKNISFMEVSSQMISFLRQTLIALILHPAGADAVERIFSELCASPKLHMLRQSLRIFILKFLRTKKTGNVNQKMLAKRIQDVIEVLSKGGGVKL</sequence>
<feature type="region of interest" description="Disordered" evidence="5">
    <location>
        <begin position="1082"/>
        <end position="1208"/>
    </location>
</feature>
<feature type="region of interest" description="Disordered" evidence="5">
    <location>
        <begin position="274"/>
        <end position="516"/>
    </location>
</feature>
<feature type="compositionally biased region" description="Acidic residues" evidence="5">
    <location>
        <begin position="536"/>
        <end position="565"/>
    </location>
</feature>
<feature type="compositionally biased region" description="Basic and acidic residues" evidence="5">
    <location>
        <begin position="332"/>
        <end position="352"/>
    </location>
</feature>
<comment type="similarity">
    <text evidence="2">Belongs to the CWC22 family.</text>
</comment>
<feature type="compositionally biased region" description="Basic and acidic residues" evidence="5">
    <location>
        <begin position="1097"/>
        <end position="1107"/>
    </location>
</feature>
<dbReference type="PANTHER" id="PTHR18034">
    <property type="entry name" value="CELL CYCLE CONTROL PROTEIN CWF22-RELATED"/>
    <property type="match status" value="1"/>
</dbReference>
<feature type="region of interest" description="Disordered" evidence="5">
    <location>
        <begin position="528"/>
        <end position="590"/>
    </location>
</feature>
<dbReference type="InterPro" id="IPR050781">
    <property type="entry name" value="CWC22_splicing_factor"/>
</dbReference>
<feature type="domain" description="MI" evidence="6">
    <location>
        <begin position="1560"/>
        <end position="1677"/>
    </location>
</feature>
<dbReference type="SMART" id="SM00544">
    <property type="entry name" value="MA3"/>
    <property type="match status" value="1"/>
</dbReference>
<evidence type="ECO:0000313" key="8">
    <source>
        <dbReference type="Proteomes" id="UP000747542"/>
    </source>
</evidence>
<keyword evidence="4" id="KW-0175">Coiled coil</keyword>
<feature type="region of interest" description="Disordered" evidence="5">
    <location>
        <begin position="1"/>
        <end position="59"/>
    </location>
</feature>
<feature type="compositionally biased region" description="Low complexity" evidence="5">
    <location>
        <begin position="1110"/>
        <end position="1126"/>
    </location>
</feature>
<feature type="compositionally biased region" description="Basic and acidic residues" evidence="5">
    <location>
        <begin position="699"/>
        <end position="711"/>
    </location>
</feature>
<comment type="subcellular location">
    <subcellularLocation>
        <location evidence="1">Nucleus</location>
        <location evidence="1">Nucleolus</location>
    </subcellularLocation>
</comment>